<dbReference type="PANTHER" id="PTHR45624">
    <property type="entry name" value="MITOCHONDRIAL BASIC AMINO ACIDS TRANSPORTER-RELATED"/>
    <property type="match status" value="1"/>
</dbReference>
<reference evidence="12" key="1">
    <citation type="submission" date="2018-10" db="EMBL/GenBank/DDBJ databases">
        <title>Transcriptome assembly of Aceria tosichella (Wheat curl mite) Type 2.</title>
        <authorList>
            <person name="Scully E.D."/>
            <person name="Geib S.M."/>
            <person name="Palmer N.A."/>
            <person name="Gupta A.K."/>
            <person name="Sarath G."/>
            <person name="Tatineni S."/>
        </authorList>
    </citation>
    <scope>NUCLEOTIDE SEQUENCE</scope>
    <source>
        <strain evidence="12">LincolnNE</strain>
    </source>
</reference>
<keyword evidence="4 9" id="KW-0812">Transmembrane</keyword>
<evidence type="ECO:0000256" key="2">
    <source>
        <dbReference type="ARBA" id="ARBA00006375"/>
    </source>
</evidence>
<dbReference type="Gene3D" id="1.50.40.10">
    <property type="entry name" value="Mitochondrial carrier domain"/>
    <property type="match status" value="2"/>
</dbReference>
<evidence type="ECO:0000256" key="10">
    <source>
        <dbReference type="RuleBase" id="RU000488"/>
    </source>
</evidence>
<dbReference type="InterPro" id="IPR023395">
    <property type="entry name" value="MCP_dom_sf"/>
</dbReference>
<dbReference type="GO" id="GO:0015227">
    <property type="term" value="F:O-acyl-L-carnitine transmembrane transporter activity"/>
    <property type="evidence" value="ECO:0007669"/>
    <property type="project" value="TreeGrafter"/>
</dbReference>
<gene>
    <name evidence="12" type="primary">Slc25a20</name>
    <name evidence="12" type="ORF">g.11692</name>
</gene>
<keyword evidence="8 9" id="KW-0472">Membrane</keyword>
<dbReference type="InterPro" id="IPR050567">
    <property type="entry name" value="Mitochondrial_Carrier"/>
</dbReference>
<evidence type="ECO:0000256" key="4">
    <source>
        <dbReference type="ARBA" id="ARBA00022692"/>
    </source>
</evidence>
<protein>
    <submittedName>
        <fullName evidence="12">Mitochondrial carnitine/acylcarnitine carrier protein</fullName>
    </submittedName>
</protein>
<evidence type="ECO:0000256" key="3">
    <source>
        <dbReference type="ARBA" id="ARBA00022448"/>
    </source>
</evidence>
<dbReference type="InterPro" id="IPR018108">
    <property type="entry name" value="MCP_transmembrane"/>
</dbReference>
<evidence type="ECO:0000256" key="11">
    <source>
        <dbReference type="SAM" id="Phobius"/>
    </source>
</evidence>
<evidence type="ECO:0000313" key="12">
    <source>
        <dbReference type="EMBL" id="MDE45686.1"/>
    </source>
</evidence>
<proteinExistence type="inferred from homology"/>
<evidence type="ECO:0000256" key="9">
    <source>
        <dbReference type="PROSITE-ProRule" id="PRU00282"/>
    </source>
</evidence>
<evidence type="ECO:0000256" key="8">
    <source>
        <dbReference type="ARBA" id="ARBA00023136"/>
    </source>
</evidence>
<comment type="subcellular location">
    <subcellularLocation>
        <location evidence="1">Mitochondrion membrane</location>
        <topology evidence="1">Multi-pass membrane protein</topology>
    </subcellularLocation>
</comment>
<evidence type="ECO:0000256" key="6">
    <source>
        <dbReference type="ARBA" id="ARBA00022989"/>
    </source>
</evidence>
<comment type="similarity">
    <text evidence="2 10">Belongs to the mitochondrial carrier (TC 2.A.29) family.</text>
</comment>
<feature type="repeat" description="Solcar" evidence="9">
    <location>
        <begin position="120"/>
        <end position="211"/>
    </location>
</feature>
<dbReference type="GO" id="GO:1902603">
    <property type="term" value="P:carnitine transmembrane transport"/>
    <property type="evidence" value="ECO:0007669"/>
    <property type="project" value="TreeGrafter"/>
</dbReference>
<organism evidence="12">
    <name type="scientific">Aceria tosichella</name>
    <name type="common">wheat curl mite</name>
    <dbReference type="NCBI Taxonomy" id="561515"/>
    <lineage>
        <taxon>Eukaryota</taxon>
        <taxon>Metazoa</taxon>
        <taxon>Ecdysozoa</taxon>
        <taxon>Arthropoda</taxon>
        <taxon>Chelicerata</taxon>
        <taxon>Arachnida</taxon>
        <taxon>Acari</taxon>
        <taxon>Acariformes</taxon>
        <taxon>Trombidiformes</taxon>
        <taxon>Prostigmata</taxon>
        <taxon>Eupodina</taxon>
        <taxon>Eriophyoidea</taxon>
        <taxon>Eriophyidae</taxon>
        <taxon>Eriophyinae</taxon>
        <taxon>Aceriini</taxon>
        <taxon>Aceria</taxon>
    </lineage>
</organism>
<accession>A0A6G1S5A0</accession>
<dbReference type="Pfam" id="PF00153">
    <property type="entry name" value="Mito_carr"/>
    <property type="match status" value="3"/>
</dbReference>
<dbReference type="PANTHER" id="PTHR45624:SF4">
    <property type="entry name" value="CONGESTED-LIKE TRACHEA PROTEIN-RELATED"/>
    <property type="match status" value="1"/>
</dbReference>
<name>A0A6G1S5A0_9ACAR</name>
<feature type="repeat" description="Solcar" evidence="9">
    <location>
        <begin position="222"/>
        <end position="307"/>
    </location>
</feature>
<dbReference type="PROSITE" id="PS50920">
    <property type="entry name" value="SOLCAR"/>
    <property type="match status" value="3"/>
</dbReference>
<evidence type="ECO:0000256" key="1">
    <source>
        <dbReference type="ARBA" id="ARBA00004225"/>
    </source>
</evidence>
<dbReference type="GO" id="GO:0006839">
    <property type="term" value="P:mitochondrial transport"/>
    <property type="evidence" value="ECO:0007669"/>
    <property type="project" value="TreeGrafter"/>
</dbReference>
<dbReference type="AlphaFoldDB" id="A0A6G1S5A0"/>
<feature type="transmembrane region" description="Helical" evidence="11">
    <location>
        <begin position="87"/>
        <end position="105"/>
    </location>
</feature>
<dbReference type="EMBL" id="GGYP01000915">
    <property type="protein sequence ID" value="MDE45686.1"/>
    <property type="molecule type" value="Transcribed_RNA"/>
</dbReference>
<feature type="repeat" description="Solcar" evidence="9">
    <location>
        <begin position="20"/>
        <end position="111"/>
    </location>
</feature>
<evidence type="ECO:0000256" key="5">
    <source>
        <dbReference type="ARBA" id="ARBA00022737"/>
    </source>
</evidence>
<keyword evidence="3 10" id="KW-0813">Transport</keyword>
<dbReference type="SUPFAM" id="SSF103506">
    <property type="entry name" value="Mitochondrial carrier"/>
    <property type="match status" value="1"/>
</dbReference>
<feature type="transmembrane region" description="Helical" evidence="11">
    <location>
        <begin position="125"/>
        <end position="143"/>
    </location>
</feature>
<keyword evidence="6 11" id="KW-1133">Transmembrane helix</keyword>
<evidence type="ECO:0000256" key="7">
    <source>
        <dbReference type="ARBA" id="ARBA00023128"/>
    </source>
</evidence>
<keyword evidence="5" id="KW-0677">Repeat</keyword>
<keyword evidence="7" id="KW-0496">Mitochondrion</keyword>
<dbReference type="GO" id="GO:0031966">
    <property type="term" value="C:mitochondrial membrane"/>
    <property type="evidence" value="ECO:0007669"/>
    <property type="project" value="UniProtKB-SubCell"/>
</dbReference>
<sequence length="314" mass="34048">MASNQETKPFKGSQQHAPNNSIIKNFIAGGFGGTCLVFAGHPLDTIKVRLQTQAYTPDGKPSLYKGTFDCAKKIIKNEGFFGLYKGMAAPIIGVTPMYAICFFSFTMGKKLQQKSEDHVFSLRELFFAGALAGLSTTVILAPGERVKCLLQVQNANPSSTGPKYAGPTDCFKQLYRQGGIRNVYVGTVATACRDVPSSGVYFMTYEYFQRLLLPEGGTRQDLSPLRTLFAGGMAGIVNWMVAIPPDVLKSRQQTAAPGTYTGIVDVFRKTIASDGIKGLYKGASPVMIRAFPANAACFLGYECAMKFLNYISPP</sequence>